<dbReference type="AlphaFoldDB" id="A0A1H3PDS4"/>
<dbReference type="Proteomes" id="UP000199230">
    <property type="component" value="Unassembled WGS sequence"/>
</dbReference>
<evidence type="ECO:0000256" key="2">
    <source>
        <dbReference type="SAM" id="MobiDB-lite"/>
    </source>
</evidence>
<proteinExistence type="predicted"/>
<feature type="region of interest" description="Disordered" evidence="2">
    <location>
        <begin position="227"/>
        <end position="256"/>
    </location>
</feature>
<feature type="chain" id="PRO_5011570017" evidence="3">
    <location>
        <begin position="24"/>
        <end position="649"/>
    </location>
</feature>
<evidence type="ECO:0000256" key="3">
    <source>
        <dbReference type="SAM" id="SignalP"/>
    </source>
</evidence>
<feature type="compositionally biased region" description="Acidic residues" evidence="2">
    <location>
        <begin position="236"/>
        <end position="251"/>
    </location>
</feature>
<dbReference type="RefSeq" id="WP_093313931.1">
    <property type="nucleotide sequence ID" value="NZ_FNPV01000006.1"/>
</dbReference>
<dbReference type="PANTHER" id="PTHR43308">
    <property type="entry name" value="OUTER MEMBRANE PROTEIN ALPHA-RELATED"/>
    <property type="match status" value="1"/>
</dbReference>
<evidence type="ECO:0000313" key="5">
    <source>
        <dbReference type="EMBL" id="SDY99322.1"/>
    </source>
</evidence>
<dbReference type="OrthoDB" id="2065578at2"/>
<protein>
    <submittedName>
        <fullName evidence="5">S-layer homology domain-containing protein</fullName>
    </submittedName>
</protein>
<dbReference type="Pfam" id="PF00395">
    <property type="entry name" value="SLH"/>
    <property type="match status" value="2"/>
</dbReference>
<feature type="signal peptide" evidence="3">
    <location>
        <begin position="1"/>
        <end position="23"/>
    </location>
</feature>
<keyword evidence="6" id="KW-1185">Reference proteome</keyword>
<dbReference type="STRING" id="159292.SAMN05192546_106161"/>
<dbReference type="EMBL" id="FNPV01000006">
    <property type="protein sequence ID" value="SDY99322.1"/>
    <property type="molecule type" value="Genomic_DNA"/>
</dbReference>
<name>A0A1H3PDS4_9FIRM</name>
<feature type="domain" description="SLH" evidence="4">
    <location>
        <begin position="21"/>
        <end position="89"/>
    </location>
</feature>
<evidence type="ECO:0000259" key="4">
    <source>
        <dbReference type="PROSITE" id="PS51272"/>
    </source>
</evidence>
<keyword evidence="1" id="KW-0677">Repeat</keyword>
<reference evidence="5 6" key="1">
    <citation type="submission" date="2016-10" db="EMBL/GenBank/DDBJ databases">
        <authorList>
            <person name="de Groot N.N."/>
        </authorList>
    </citation>
    <scope>NUCLEOTIDE SEQUENCE [LARGE SCALE GENOMIC DNA]</scope>
    <source>
        <strain evidence="5 6">APO</strain>
    </source>
</reference>
<dbReference type="PROSITE" id="PS51272">
    <property type="entry name" value="SLH"/>
    <property type="match status" value="2"/>
</dbReference>
<dbReference type="InterPro" id="IPR001119">
    <property type="entry name" value="SLH_dom"/>
</dbReference>
<keyword evidence="3" id="KW-0732">Signal</keyword>
<accession>A0A1H3PDS4</accession>
<evidence type="ECO:0000256" key="1">
    <source>
        <dbReference type="ARBA" id="ARBA00022737"/>
    </source>
</evidence>
<sequence length="649" mass="75089">MKKKATIALAFIMLFTSMVPAFAVEFTDISGHWGRNHIQRMADKGIVSGSEDPNTGRRVYKPDDPVTKVEAIVMLYSMLRETEQLISQNDHTSRYRSIMTSADIPEWAMRQVAYAIEAEIISTTDLAGFMKDAEPYPEQQSAAREEVAIYFGKAMDTEEEADRTATSLDFKDTEQISSNALPYVNLLVEKDVISGDTENNFNPRQTITRAEMAALLSKAVEALEDSEPIVIQLPDRDDEDKDKDEDEDERDDDRRNWTRKEGEIQRVNTDTGLIYITFEDEDDVELYKVDRNTEILIRSIEHDLINLKRDMKGEFTINERDELIRIDIEPRRSRFTGYLRVITDLSTHYAIVVESRGDSDNRRSFRITDDSEIIIDGSSSRASRLEKDELVTVEYNDLDVIRIENDYDDGRDEEVEGILEGPVSFSSYPYTIQVRKHNRRSEEYKLEDNPTVRVDNRRGYLEDLSRGDIVEMELNRDGYVTRIDAISFDRETSYEGTIQQITLGRTDTITIMDDDREERTFELAEGVDVFIDNDRSSLSDLRVNAKVELHLEGGRVVEIEADRLPRSDRVLQGTIDRLDDRRDILTLEHISQQTDRYIKTSVYVTRDTIIVDRDNRNIDFTRLRRDDEVLINGHYSNNDFIADRIFVID</sequence>
<feature type="domain" description="SLH" evidence="4">
    <location>
        <begin position="167"/>
        <end position="230"/>
    </location>
</feature>
<evidence type="ECO:0000313" key="6">
    <source>
        <dbReference type="Proteomes" id="UP000199230"/>
    </source>
</evidence>
<organism evidence="5 6">
    <name type="scientific">Tindallia californiensis</name>
    <dbReference type="NCBI Taxonomy" id="159292"/>
    <lineage>
        <taxon>Bacteria</taxon>
        <taxon>Bacillati</taxon>
        <taxon>Bacillota</taxon>
        <taxon>Clostridia</taxon>
        <taxon>Peptostreptococcales</taxon>
        <taxon>Tindalliaceae</taxon>
        <taxon>Tindallia</taxon>
    </lineage>
</organism>
<dbReference type="PANTHER" id="PTHR43308:SF5">
    <property type="entry name" value="S-LAYER PROTEIN _ PEPTIDOGLYCAN ENDO-BETA-N-ACETYLGLUCOSAMINIDASE"/>
    <property type="match status" value="1"/>
</dbReference>
<dbReference type="InterPro" id="IPR051465">
    <property type="entry name" value="Cell_Envelope_Struct_Comp"/>
</dbReference>
<gene>
    <name evidence="5" type="ORF">SAMN05192546_106161</name>
</gene>